<reference evidence="6" key="1">
    <citation type="submission" date="2017-06" db="EMBL/GenBank/DDBJ databases">
        <title>Genome sequencing of pathogenic and non-pathogenic strains within Bisgaard taxon 40.</title>
        <authorList>
            <person name="Ladner J.T."/>
            <person name="Lovett S.P."/>
            <person name="Koroleva G."/>
            <person name="Lorch J.M."/>
        </authorList>
    </citation>
    <scope>NUCLEOTIDE SEQUENCE</scope>
    <source>
        <strain evidence="6">27576-1-I1</strain>
    </source>
</reference>
<proteinExistence type="inferred from homology"/>
<evidence type="ECO:0000256" key="2">
    <source>
        <dbReference type="ARBA" id="ARBA00010860"/>
    </source>
</evidence>
<gene>
    <name evidence="6" type="ORF">CEP48_04255</name>
</gene>
<evidence type="ECO:0000313" key="6">
    <source>
        <dbReference type="EMBL" id="QDJ14685.1"/>
    </source>
</evidence>
<dbReference type="SMART" id="SM00646">
    <property type="entry name" value="Ami_3"/>
    <property type="match status" value="1"/>
</dbReference>
<dbReference type="GO" id="GO:0009253">
    <property type="term" value="P:peptidoglycan catabolic process"/>
    <property type="evidence" value="ECO:0007669"/>
    <property type="project" value="InterPro"/>
</dbReference>
<organism evidence="6 7">
    <name type="scientific">Mergibacter septicus</name>
    <dbReference type="NCBI Taxonomy" id="221402"/>
    <lineage>
        <taxon>Bacteria</taxon>
        <taxon>Pseudomonadati</taxon>
        <taxon>Pseudomonadota</taxon>
        <taxon>Gammaproteobacteria</taxon>
        <taxon>Pasteurellales</taxon>
        <taxon>Pasteurellaceae</taxon>
        <taxon>Mergibacter</taxon>
    </lineage>
</organism>
<dbReference type="InterPro" id="IPR002508">
    <property type="entry name" value="MurNAc-LAA_cat"/>
</dbReference>
<protein>
    <recommendedName>
        <fullName evidence="3">N-acetylmuramoyl-L-alanine amidase</fullName>
        <ecNumber evidence="3">3.5.1.28</ecNumber>
    </recommendedName>
</protein>
<comment type="catalytic activity">
    <reaction evidence="1">
        <text>Hydrolyzes the link between N-acetylmuramoyl residues and L-amino acid residues in certain cell-wall glycopeptides.</text>
        <dbReference type="EC" id="3.5.1.28"/>
    </reaction>
</comment>
<dbReference type="GO" id="GO:0071555">
    <property type="term" value="P:cell wall organization"/>
    <property type="evidence" value="ECO:0007669"/>
    <property type="project" value="UniProtKB-KW"/>
</dbReference>
<dbReference type="SUPFAM" id="SSF54106">
    <property type="entry name" value="LysM domain"/>
    <property type="match status" value="1"/>
</dbReference>
<dbReference type="Gene3D" id="3.10.350.10">
    <property type="entry name" value="LysM domain"/>
    <property type="match status" value="1"/>
</dbReference>
<dbReference type="InterPro" id="IPR018392">
    <property type="entry name" value="LysM"/>
</dbReference>
<dbReference type="InterPro" id="IPR050695">
    <property type="entry name" value="N-acetylmuramoyl_amidase_3"/>
</dbReference>
<dbReference type="Proteomes" id="UP000955338">
    <property type="component" value="Chromosome"/>
</dbReference>
<dbReference type="Pfam" id="PF01520">
    <property type="entry name" value="Amidase_3"/>
    <property type="match status" value="1"/>
</dbReference>
<evidence type="ECO:0000313" key="7">
    <source>
        <dbReference type="Proteomes" id="UP000955338"/>
    </source>
</evidence>
<dbReference type="InterPro" id="IPR021731">
    <property type="entry name" value="AMIN_dom"/>
</dbReference>
<dbReference type="PANTHER" id="PTHR30404:SF6">
    <property type="entry name" value="N-ACETYLMURAMOYL-L-ALANINE AMIDASE AMIB"/>
    <property type="match status" value="1"/>
</dbReference>
<dbReference type="SMART" id="SM00257">
    <property type="entry name" value="LysM"/>
    <property type="match status" value="1"/>
</dbReference>
<dbReference type="AlphaFoldDB" id="A0A8E3MG99"/>
<dbReference type="CDD" id="cd00118">
    <property type="entry name" value="LysM"/>
    <property type="match status" value="1"/>
</dbReference>
<dbReference type="GO" id="GO:0030288">
    <property type="term" value="C:outer membrane-bounded periplasmic space"/>
    <property type="evidence" value="ECO:0007669"/>
    <property type="project" value="TreeGrafter"/>
</dbReference>
<comment type="similarity">
    <text evidence="2">Belongs to the N-acetylmuramoyl-L-alanine amidase 3 family.</text>
</comment>
<dbReference type="EC" id="3.5.1.28" evidence="3"/>
<dbReference type="Pfam" id="PF11741">
    <property type="entry name" value="AMIN"/>
    <property type="match status" value="1"/>
</dbReference>
<dbReference type="PROSITE" id="PS51257">
    <property type="entry name" value="PROKAR_LIPOPROTEIN"/>
    <property type="match status" value="1"/>
</dbReference>
<dbReference type="PROSITE" id="PS51782">
    <property type="entry name" value="LYSM"/>
    <property type="match status" value="1"/>
</dbReference>
<name>A0A8E3MG99_9PAST</name>
<dbReference type="GO" id="GO:0008745">
    <property type="term" value="F:N-acetylmuramoyl-L-alanine amidase activity"/>
    <property type="evidence" value="ECO:0007669"/>
    <property type="project" value="UniProtKB-EC"/>
</dbReference>
<evidence type="ECO:0000256" key="1">
    <source>
        <dbReference type="ARBA" id="ARBA00001561"/>
    </source>
</evidence>
<sequence length="457" mass="51269">MKKLLLSFFYLLILLLGCFMPTAFAATLNSIHLEQQDKSTEIHLSFSLPVKYSYFYLKNPDRLVIDIANSQMVKPLLPKQNANQQSSVEKVRISKPPKTTTLRIVVDLRKNVQVRFQHRNKNGGNPRDNIVIISVPDLALGKTNQSSKLTQITSINQAKKVSTPRYTKLVVTIDPGHGGKDPGAIGRVLHLKEKEVTLSIAKELKALLDKDPNFTAVMTRDRDEYISVQARSSIARQHKANFLISIHADSAPNSQAKGASVWVLSNRRANTETARWLEDQEKQSELLGGAGTVLSDHNEKYLDRTVLDLQFGHSQRVGYELGKSVLNSFGKIARLSHKTPQHASLGVLRAPDIPSILVETGFLSNKIEEKKLSSLAYRRQIAKAIYQGLVEYRKHNLNLFLIPDTQSSTSMYHQVKKGETMSAIARRYHLSLGQLQKLNPHIKNGYIQVGQKIKIAD</sequence>
<dbReference type="Gene3D" id="2.60.40.3500">
    <property type="match status" value="1"/>
</dbReference>
<evidence type="ECO:0000256" key="4">
    <source>
        <dbReference type="ARBA" id="ARBA00022801"/>
    </source>
</evidence>
<dbReference type="InterPro" id="IPR036779">
    <property type="entry name" value="LysM_dom_sf"/>
</dbReference>
<keyword evidence="4" id="KW-0378">Hydrolase</keyword>
<keyword evidence="7" id="KW-1185">Reference proteome</keyword>
<dbReference type="PANTHER" id="PTHR30404">
    <property type="entry name" value="N-ACETYLMURAMOYL-L-ALANINE AMIDASE"/>
    <property type="match status" value="1"/>
</dbReference>
<dbReference type="Pfam" id="PF01476">
    <property type="entry name" value="LysM"/>
    <property type="match status" value="1"/>
</dbReference>
<dbReference type="Gene3D" id="3.40.630.40">
    <property type="entry name" value="Zn-dependent exopeptidases"/>
    <property type="match status" value="1"/>
</dbReference>
<dbReference type="CDD" id="cd02696">
    <property type="entry name" value="MurNAc-LAA"/>
    <property type="match status" value="1"/>
</dbReference>
<dbReference type="EMBL" id="CP022011">
    <property type="protein sequence ID" value="QDJ14685.1"/>
    <property type="molecule type" value="Genomic_DNA"/>
</dbReference>
<dbReference type="SUPFAM" id="SSF53187">
    <property type="entry name" value="Zn-dependent exopeptidases"/>
    <property type="match status" value="1"/>
</dbReference>
<keyword evidence="5" id="KW-0961">Cell wall biogenesis/degradation</keyword>
<accession>A0A8E3MG99</accession>
<evidence type="ECO:0000256" key="3">
    <source>
        <dbReference type="ARBA" id="ARBA00011901"/>
    </source>
</evidence>
<evidence type="ECO:0000256" key="5">
    <source>
        <dbReference type="ARBA" id="ARBA00023316"/>
    </source>
</evidence>